<dbReference type="EMBL" id="BGZK01005510">
    <property type="protein sequence ID" value="GBP14366.1"/>
    <property type="molecule type" value="Genomic_DNA"/>
</dbReference>
<comment type="caution">
    <text evidence="1">The sequence shown here is derived from an EMBL/GenBank/DDBJ whole genome shotgun (WGS) entry which is preliminary data.</text>
</comment>
<protein>
    <submittedName>
        <fullName evidence="1">Uncharacterized protein</fullName>
    </submittedName>
</protein>
<dbReference type="OrthoDB" id="6777517at2759"/>
<evidence type="ECO:0000313" key="2">
    <source>
        <dbReference type="Proteomes" id="UP000299102"/>
    </source>
</evidence>
<dbReference type="Proteomes" id="UP000299102">
    <property type="component" value="Unassembled WGS sequence"/>
</dbReference>
<proteinExistence type="predicted"/>
<name>A0A4C1TJK2_EUMVA</name>
<sequence length="100" mass="11804">MLMAATVRCWKKGRWTHRLIPQIDFWLNRNHGEVNYYLTQMLSGHGCFRAYLHRFKQNPTRDSRRSNVVNKAAWNATSTLLQKSLTDVPSVERRKARDSN</sequence>
<organism evidence="1 2">
    <name type="scientific">Eumeta variegata</name>
    <name type="common">Bagworm moth</name>
    <name type="synonym">Eumeta japonica</name>
    <dbReference type="NCBI Taxonomy" id="151549"/>
    <lineage>
        <taxon>Eukaryota</taxon>
        <taxon>Metazoa</taxon>
        <taxon>Ecdysozoa</taxon>
        <taxon>Arthropoda</taxon>
        <taxon>Hexapoda</taxon>
        <taxon>Insecta</taxon>
        <taxon>Pterygota</taxon>
        <taxon>Neoptera</taxon>
        <taxon>Endopterygota</taxon>
        <taxon>Lepidoptera</taxon>
        <taxon>Glossata</taxon>
        <taxon>Ditrysia</taxon>
        <taxon>Tineoidea</taxon>
        <taxon>Psychidae</taxon>
        <taxon>Oiketicinae</taxon>
        <taxon>Eumeta</taxon>
    </lineage>
</organism>
<evidence type="ECO:0000313" key="1">
    <source>
        <dbReference type="EMBL" id="GBP14366.1"/>
    </source>
</evidence>
<keyword evidence="2" id="KW-1185">Reference proteome</keyword>
<dbReference type="AlphaFoldDB" id="A0A4C1TJK2"/>
<gene>
    <name evidence="1" type="ORF">EVAR_98823_1</name>
</gene>
<reference evidence="1 2" key="1">
    <citation type="journal article" date="2019" name="Commun. Biol.">
        <title>The bagworm genome reveals a unique fibroin gene that provides high tensile strength.</title>
        <authorList>
            <person name="Kono N."/>
            <person name="Nakamura H."/>
            <person name="Ohtoshi R."/>
            <person name="Tomita M."/>
            <person name="Numata K."/>
            <person name="Arakawa K."/>
        </authorList>
    </citation>
    <scope>NUCLEOTIDE SEQUENCE [LARGE SCALE GENOMIC DNA]</scope>
</reference>
<accession>A0A4C1TJK2</accession>